<dbReference type="RefSeq" id="WP_190928963.1">
    <property type="nucleotide sequence ID" value="NZ_JACXJA010000019.1"/>
</dbReference>
<evidence type="ECO:0000313" key="6">
    <source>
        <dbReference type="Proteomes" id="UP000639396"/>
    </source>
</evidence>
<dbReference type="AlphaFoldDB" id="A0A927H047"/>
<dbReference type="PROSITE" id="PS50932">
    <property type="entry name" value="HTH_LACI_2"/>
    <property type="match status" value="1"/>
</dbReference>
<evidence type="ECO:0000256" key="2">
    <source>
        <dbReference type="ARBA" id="ARBA00023125"/>
    </source>
</evidence>
<dbReference type="CDD" id="cd01392">
    <property type="entry name" value="HTH_LacI"/>
    <property type="match status" value="1"/>
</dbReference>
<dbReference type="EMBL" id="JACXJA010000019">
    <property type="protein sequence ID" value="MBD2863330.1"/>
    <property type="molecule type" value="Genomic_DNA"/>
</dbReference>
<accession>A0A927H047</accession>
<dbReference type="SUPFAM" id="SSF53822">
    <property type="entry name" value="Periplasmic binding protein-like I"/>
    <property type="match status" value="1"/>
</dbReference>
<dbReference type="Pfam" id="PF13377">
    <property type="entry name" value="Peripla_BP_3"/>
    <property type="match status" value="1"/>
</dbReference>
<comment type="caution">
    <text evidence="5">The sequence shown here is derived from an EMBL/GenBank/DDBJ whole genome shotgun (WGS) entry which is preliminary data.</text>
</comment>
<dbReference type="GO" id="GO:0003700">
    <property type="term" value="F:DNA-binding transcription factor activity"/>
    <property type="evidence" value="ECO:0007669"/>
    <property type="project" value="TreeGrafter"/>
</dbReference>
<reference evidence="5" key="1">
    <citation type="submission" date="2020-09" db="EMBL/GenBank/DDBJ databases">
        <title>A novel bacterium of genus Paenibacillus, isolated from South China Sea.</title>
        <authorList>
            <person name="Huang H."/>
            <person name="Mo K."/>
            <person name="Hu Y."/>
        </authorList>
    </citation>
    <scope>NUCLEOTIDE SEQUENCE</scope>
    <source>
        <strain evidence="5">IB182363</strain>
    </source>
</reference>
<dbReference type="Gene3D" id="3.40.50.2300">
    <property type="match status" value="2"/>
</dbReference>
<dbReference type="CDD" id="cd06267">
    <property type="entry name" value="PBP1_LacI_sugar_binding-like"/>
    <property type="match status" value="1"/>
</dbReference>
<keyword evidence="1" id="KW-0805">Transcription regulation</keyword>
<dbReference type="Gene3D" id="1.10.260.40">
    <property type="entry name" value="lambda repressor-like DNA-binding domains"/>
    <property type="match status" value="1"/>
</dbReference>
<keyword evidence="2 5" id="KW-0238">DNA-binding</keyword>
<dbReference type="GO" id="GO:0000976">
    <property type="term" value="F:transcription cis-regulatory region binding"/>
    <property type="evidence" value="ECO:0007669"/>
    <property type="project" value="TreeGrafter"/>
</dbReference>
<organism evidence="5 6">
    <name type="scientific">Paenibacillus oceani</name>
    <dbReference type="NCBI Taxonomy" id="2772510"/>
    <lineage>
        <taxon>Bacteria</taxon>
        <taxon>Bacillati</taxon>
        <taxon>Bacillota</taxon>
        <taxon>Bacilli</taxon>
        <taxon>Bacillales</taxon>
        <taxon>Paenibacillaceae</taxon>
        <taxon>Paenibacillus</taxon>
    </lineage>
</organism>
<dbReference type="SUPFAM" id="SSF47413">
    <property type="entry name" value="lambda repressor-like DNA-binding domains"/>
    <property type="match status" value="1"/>
</dbReference>
<dbReference type="InterPro" id="IPR000843">
    <property type="entry name" value="HTH_LacI"/>
</dbReference>
<dbReference type="InterPro" id="IPR010982">
    <property type="entry name" value="Lambda_DNA-bd_dom_sf"/>
</dbReference>
<dbReference type="InterPro" id="IPR028082">
    <property type="entry name" value="Peripla_BP_I"/>
</dbReference>
<keyword evidence="3" id="KW-0804">Transcription</keyword>
<name>A0A927H047_9BACL</name>
<keyword evidence="6" id="KW-1185">Reference proteome</keyword>
<dbReference type="Pfam" id="PF00356">
    <property type="entry name" value="LacI"/>
    <property type="match status" value="1"/>
</dbReference>
<dbReference type="Proteomes" id="UP000639396">
    <property type="component" value="Unassembled WGS sequence"/>
</dbReference>
<dbReference type="SMART" id="SM00354">
    <property type="entry name" value="HTH_LACI"/>
    <property type="match status" value="1"/>
</dbReference>
<dbReference type="PANTHER" id="PTHR30146:SF109">
    <property type="entry name" value="HTH-TYPE TRANSCRIPTIONAL REGULATOR GALS"/>
    <property type="match status" value="1"/>
</dbReference>
<proteinExistence type="predicted"/>
<protein>
    <submittedName>
        <fullName evidence="5">LacI family DNA-binding transcriptional regulator</fullName>
    </submittedName>
</protein>
<evidence type="ECO:0000313" key="5">
    <source>
        <dbReference type="EMBL" id="MBD2863330.1"/>
    </source>
</evidence>
<sequence>MKKNITMKDIADYLGVDRTTISKALAGAPGVSPKTIEKVRQTAEQLGYRKDIFASGFNTGKNAVLGLLLADMTRGIYAPLVESFQRTALGLHYSTILFYLNRSEEELANAVELLKQQRVSGATFISAAAPATLTKYLTDFAENGLAVNTLERSFVERDADCVAFNHVRAGYDLTNHFIDLGHRNIAFMTYRDIGGTPQGRLKGYMEAMRGAGLSPRVIAEDNPVSHRAGDEVRIAYERLHQAWDQTDMPTGWIGVNDNFALGILHALKDKRIAVPGDMSVAGFDDLNATLGIPQLTSMRMPMDRAGEALAGLLVERISAATQTASQVTLDYEIIVRDSTAPCPPS</sequence>
<evidence type="ECO:0000256" key="1">
    <source>
        <dbReference type="ARBA" id="ARBA00023015"/>
    </source>
</evidence>
<evidence type="ECO:0000259" key="4">
    <source>
        <dbReference type="PROSITE" id="PS50932"/>
    </source>
</evidence>
<evidence type="ECO:0000256" key="3">
    <source>
        <dbReference type="ARBA" id="ARBA00023163"/>
    </source>
</evidence>
<gene>
    <name evidence="5" type="ORF">IDH45_15155</name>
</gene>
<dbReference type="InterPro" id="IPR046335">
    <property type="entry name" value="LacI/GalR-like_sensor"/>
</dbReference>
<dbReference type="PANTHER" id="PTHR30146">
    <property type="entry name" value="LACI-RELATED TRANSCRIPTIONAL REPRESSOR"/>
    <property type="match status" value="1"/>
</dbReference>
<feature type="domain" description="HTH lacI-type" evidence="4">
    <location>
        <begin position="5"/>
        <end position="59"/>
    </location>
</feature>